<dbReference type="PROSITE" id="PS50931">
    <property type="entry name" value="HTH_LYSR"/>
    <property type="match status" value="1"/>
</dbReference>
<dbReference type="AlphaFoldDB" id="A0A177SV76"/>
<keyword evidence="2" id="KW-0805">Transcription regulation</keyword>
<name>A0A177SV76_PSEPU</name>
<evidence type="ECO:0000313" key="7">
    <source>
        <dbReference type="Proteomes" id="UP000077752"/>
    </source>
</evidence>
<evidence type="ECO:0000256" key="1">
    <source>
        <dbReference type="ARBA" id="ARBA00009437"/>
    </source>
</evidence>
<dbReference type="PANTHER" id="PTHR30419:SF8">
    <property type="entry name" value="NITROGEN ASSIMILATION TRANSCRIPTIONAL ACTIVATOR-RELATED"/>
    <property type="match status" value="1"/>
</dbReference>
<dbReference type="FunFam" id="1.10.10.10:FF:000001">
    <property type="entry name" value="LysR family transcriptional regulator"/>
    <property type="match status" value="1"/>
</dbReference>
<dbReference type="Gene3D" id="3.40.190.10">
    <property type="entry name" value="Periplasmic binding protein-like II"/>
    <property type="match status" value="2"/>
</dbReference>
<evidence type="ECO:0000256" key="2">
    <source>
        <dbReference type="ARBA" id="ARBA00023015"/>
    </source>
</evidence>
<dbReference type="InterPro" id="IPR050950">
    <property type="entry name" value="HTH-type_LysR_regulators"/>
</dbReference>
<dbReference type="GO" id="GO:0005829">
    <property type="term" value="C:cytosol"/>
    <property type="evidence" value="ECO:0007669"/>
    <property type="project" value="TreeGrafter"/>
</dbReference>
<comment type="caution">
    <text evidence="6">The sequence shown here is derived from an EMBL/GenBank/DDBJ whole genome shotgun (WGS) entry which is preliminary data.</text>
</comment>
<dbReference type="GO" id="GO:0003677">
    <property type="term" value="F:DNA binding"/>
    <property type="evidence" value="ECO:0007669"/>
    <property type="project" value="UniProtKB-KW"/>
</dbReference>
<reference evidence="6 7" key="1">
    <citation type="submission" date="2016-03" db="EMBL/GenBank/DDBJ databases">
        <title>Draft Genome Assembly of Pseudomonas putida strain CBF10-2.</title>
        <authorList>
            <person name="Iyer R.S."/>
            <person name="Damania A."/>
        </authorList>
    </citation>
    <scope>NUCLEOTIDE SEQUENCE [LARGE SCALE GENOMIC DNA]</scope>
    <source>
        <strain evidence="6 7">CBF10-2</strain>
    </source>
</reference>
<dbReference type="InterPro" id="IPR036390">
    <property type="entry name" value="WH_DNA-bd_sf"/>
</dbReference>
<dbReference type="PANTHER" id="PTHR30419">
    <property type="entry name" value="HTH-TYPE TRANSCRIPTIONAL REGULATOR YBHD"/>
    <property type="match status" value="1"/>
</dbReference>
<evidence type="ECO:0000313" key="6">
    <source>
        <dbReference type="EMBL" id="OAI94868.1"/>
    </source>
</evidence>
<dbReference type="SUPFAM" id="SSF53850">
    <property type="entry name" value="Periplasmic binding protein-like II"/>
    <property type="match status" value="1"/>
</dbReference>
<evidence type="ECO:0000256" key="4">
    <source>
        <dbReference type="ARBA" id="ARBA00023163"/>
    </source>
</evidence>
<keyword evidence="3" id="KW-0238">DNA-binding</keyword>
<gene>
    <name evidence="6" type="ORF">AYO28_07535</name>
</gene>
<dbReference type="RefSeq" id="WP_064301437.1">
    <property type="nucleotide sequence ID" value="NZ_LUCV01000004.1"/>
</dbReference>
<dbReference type="Gene3D" id="1.10.10.10">
    <property type="entry name" value="Winged helix-like DNA-binding domain superfamily/Winged helix DNA-binding domain"/>
    <property type="match status" value="1"/>
</dbReference>
<protein>
    <submittedName>
        <fullName evidence="6">LysR family transcriptional regulator</fullName>
    </submittedName>
</protein>
<dbReference type="Proteomes" id="UP000077752">
    <property type="component" value="Unassembled WGS sequence"/>
</dbReference>
<accession>A0A177SV76</accession>
<dbReference type="SUPFAM" id="SSF46785">
    <property type="entry name" value="Winged helix' DNA-binding domain"/>
    <property type="match status" value="1"/>
</dbReference>
<feature type="domain" description="HTH lysR-type" evidence="5">
    <location>
        <begin position="1"/>
        <end position="58"/>
    </location>
</feature>
<proteinExistence type="inferred from homology"/>
<dbReference type="InterPro" id="IPR036388">
    <property type="entry name" value="WH-like_DNA-bd_sf"/>
</dbReference>
<dbReference type="GO" id="GO:0003700">
    <property type="term" value="F:DNA-binding transcription factor activity"/>
    <property type="evidence" value="ECO:0007669"/>
    <property type="project" value="InterPro"/>
</dbReference>
<evidence type="ECO:0000256" key="3">
    <source>
        <dbReference type="ARBA" id="ARBA00023125"/>
    </source>
</evidence>
<dbReference type="Pfam" id="PF00126">
    <property type="entry name" value="HTH_1"/>
    <property type="match status" value="1"/>
</dbReference>
<dbReference type="CDD" id="cd05466">
    <property type="entry name" value="PBP2_LTTR_substrate"/>
    <property type="match status" value="1"/>
</dbReference>
<sequence length="305" mass="34946">MKLHQLKILVTICESGSFQETARLLHLSQPALSRTIKELETSLGVPLLVRSNRGITTTEYGERLVRRARLMLEEANRAKEEIAALKGETNGRVSIGLSPATPRAQVIAAVNQYSERYPKVRLRIHEMRPSKLMEGLREGQVDLALSCQPASRYGDGFQWTELYQQPTALVVRKDHPLRHIRSLEHLREQRWLLQEPLESSQVGLMFEQYQLAPPENVLECSAGIIFCELARTTDVISFWPLRMLDYVNRDGQAMEVLNLEEQPPALNISLVYRNQELLTREARLLADELVYVFTNPRAAQRSDKY</sequence>
<dbReference type="InterPro" id="IPR005119">
    <property type="entry name" value="LysR_subst-bd"/>
</dbReference>
<evidence type="ECO:0000259" key="5">
    <source>
        <dbReference type="PROSITE" id="PS50931"/>
    </source>
</evidence>
<dbReference type="InterPro" id="IPR000847">
    <property type="entry name" value="LysR_HTH_N"/>
</dbReference>
<dbReference type="EMBL" id="LUCV01000004">
    <property type="protein sequence ID" value="OAI94868.1"/>
    <property type="molecule type" value="Genomic_DNA"/>
</dbReference>
<organism evidence="6 7">
    <name type="scientific">Pseudomonas putida</name>
    <name type="common">Arthrobacter siderocapsulatus</name>
    <dbReference type="NCBI Taxonomy" id="303"/>
    <lineage>
        <taxon>Bacteria</taxon>
        <taxon>Pseudomonadati</taxon>
        <taxon>Pseudomonadota</taxon>
        <taxon>Gammaproteobacteria</taxon>
        <taxon>Pseudomonadales</taxon>
        <taxon>Pseudomonadaceae</taxon>
        <taxon>Pseudomonas</taxon>
    </lineage>
</organism>
<dbReference type="Pfam" id="PF03466">
    <property type="entry name" value="LysR_substrate"/>
    <property type="match status" value="1"/>
</dbReference>
<comment type="similarity">
    <text evidence="1">Belongs to the LysR transcriptional regulatory family.</text>
</comment>
<keyword evidence="4" id="KW-0804">Transcription</keyword>
<dbReference type="PRINTS" id="PR00039">
    <property type="entry name" value="HTHLYSR"/>
</dbReference>